<feature type="chain" id="PRO_5020342857" evidence="1">
    <location>
        <begin position="28"/>
        <end position="176"/>
    </location>
</feature>
<evidence type="ECO:0000256" key="1">
    <source>
        <dbReference type="SAM" id="SignalP"/>
    </source>
</evidence>
<dbReference type="Pfam" id="PF11138">
    <property type="entry name" value="DUF2911"/>
    <property type="match status" value="1"/>
</dbReference>
<sequence length="176" mass="19577">MKKLFLLRTGALTLFVFAFLFSGSLVAQDAKPVASPRDSVSGKIGKANVEINYGSPAVKGRKIWGELEKYGKVWRAGANGATTFKTDKDVTVEGKTLPAGTYAFFVIPAESGPWTVIFSKNTKQWGAYKYNESEDALRVSVSPRKVSDLQERLKYVITKKGFELRWEYIQLPVSVK</sequence>
<dbReference type="EMBL" id="RXOC01000001">
    <property type="protein sequence ID" value="RXF72254.1"/>
    <property type="molecule type" value="Genomic_DNA"/>
</dbReference>
<dbReference type="RefSeq" id="WP_128767439.1">
    <property type="nucleotide sequence ID" value="NZ_RXOC01000001.1"/>
</dbReference>
<dbReference type="Proteomes" id="UP000290848">
    <property type="component" value="Unassembled WGS sequence"/>
</dbReference>
<evidence type="ECO:0000313" key="3">
    <source>
        <dbReference type="Proteomes" id="UP000290848"/>
    </source>
</evidence>
<dbReference type="AlphaFoldDB" id="A0A4Q0MFZ8"/>
<reference evidence="2 3" key="1">
    <citation type="submission" date="2018-12" db="EMBL/GenBank/DDBJ databases">
        <title>The Draft Genome Sequence of the Soil Bacterium Pedobacter tournemirensis R1.</title>
        <authorList>
            <person name="He J."/>
        </authorList>
    </citation>
    <scope>NUCLEOTIDE SEQUENCE [LARGE SCALE GENOMIC DNA]</scope>
    <source>
        <strain evidence="2 3">R1</strain>
    </source>
</reference>
<name>A0A4Q0MFZ8_9SPHI</name>
<protein>
    <submittedName>
        <fullName evidence="2">DUF2911 domain-containing protein</fullName>
    </submittedName>
</protein>
<organism evidence="2 3">
    <name type="scientific">Arcticibacter tournemirensis</name>
    <dbReference type="NCBI Taxonomy" id="699437"/>
    <lineage>
        <taxon>Bacteria</taxon>
        <taxon>Pseudomonadati</taxon>
        <taxon>Bacteroidota</taxon>
        <taxon>Sphingobacteriia</taxon>
        <taxon>Sphingobacteriales</taxon>
        <taxon>Sphingobacteriaceae</taxon>
        <taxon>Arcticibacter</taxon>
    </lineage>
</organism>
<evidence type="ECO:0000313" key="2">
    <source>
        <dbReference type="EMBL" id="RXF72254.1"/>
    </source>
</evidence>
<accession>A0A4Q0MFZ8</accession>
<proteinExistence type="predicted"/>
<keyword evidence="1" id="KW-0732">Signal</keyword>
<gene>
    <name evidence="2" type="ORF">EKH83_00575</name>
</gene>
<feature type="signal peptide" evidence="1">
    <location>
        <begin position="1"/>
        <end position="27"/>
    </location>
</feature>
<dbReference type="InterPro" id="IPR021314">
    <property type="entry name" value="DUF2911"/>
</dbReference>
<comment type="caution">
    <text evidence="2">The sequence shown here is derived from an EMBL/GenBank/DDBJ whole genome shotgun (WGS) entry which is preliminary data.</text>
</comment>